<feature type="compositionally biased region" description="Polar residues" evidence="2">
    <location>
        <begin position="153"/>
        <end position="168"/>
    </location>
</feature>
<keyword evidence="1" id="KW-0175">Coiled coil</keyword>
<feature type="region of interest" description="Disordered" evidence="2">
    <location>
        <begin position="1"/>
        <end position="20"/>
    </location>
</feature>
<protein>
    <submittedName>
        <fullName evidence="3">Uncharacterized protein</fullName>
    </submittedName>
</protein>
<feature type="region of interest" description="Disordered" evidence="2">
    <location>
        <begin position="133"/>
        <end position="196"/>
    </location>
</feature>
<feature type="coiled-coil region" evidence="1">
    <location>
        <begin position="333"/>
        <end position="545"/>
    </location>
</feature>
<comment type="caution">
    <text evidence="3">The sequence shown here is derived from an EMBL/GenBank/DDBJ whole genome shotgun (WGS) entry which is preliminary data.</text>
</comment>
<dbReference type="AlphaFoldDB" id="A0ABD3PCM1"/>
<feature type="coiled-coil region" evidence="1">
    <location>
        <begin position="273"/>
        <end position="300"/>
    </location>
</feature>
<feature type="compositionally biased region" description="Low complexity" evidence="2">
    <location>
        <begin position="178"/>
        <end position="195"/>
    </location>
</feature>
<dbReference type="EMBL" id="JALLAZ020000889">
    <property type="protein sequence ID" value="KAL3785441.1"/>
    <property type="molecule type" value="Genomic_DNA"/>
</dbReference>
<evidence type="ECO:0000313" key="4">
    <source>
        <dbReference type="Proteomes" id="UP001530315"/>
    </source>
</evidence>
<dbReference type="Proteomes" id="UP001530315">
    <property type="component" value="Unassembled WGS sequence"/>
</dbReference>
<feature type="coiled-coil region" evidence="1">
    <location>
        <begin position="577"/>
        <end position="653"/>
    </location>
</feature>
<accession>A0ABD3PCM1</accession>
<evidence type="ECO:0000256" key="2">
    <source>
        <dbReference type="SAM" id="MobiDB-lite"/>
    </source>
</evidence>
<dbReference type="PANTHER" id="PTHR43941">
    <property type="entry name" value="STRUCTURAL MAINTENANCE OF CHROMOSOMES PROTEIN 2"/>
    <property type="match status" value="1"/>
</dbReference>
<proteinExistence type="predicted"/>
<sequence length="844" mass="95579">MWRTGLSEDRSTVKSRRSCDSAMMSHSYTDCVLDGMDNVRDDTESIREDVDCVRDEGTTMDGPGNKLMKFDEMMNRIKVERRKIATPEVSSMAEKRTPSSNRSTTSLERRTPSPAYSFASRAMELKMSDGVPARSNRRLEMMPPNGGCRPTASPIQSSTSTLGLSTPRRQNHDYRPWSASNTSLRSSSPARSPSLLCPTISHQEGFKDQVNKFHTSLVTAHDTITTLERDVDNLKRSVYEKDESILSLNDTIRTLKRDMGTLSRRVNEKDDLISSLNCTLKRMSDEVGKLEVEREAILEEKDANSRRHVKELENFDTMIAAIQDEKKKSVNGIKEKEAMIENLRLEIQRLNEELEDGSIVRSQALKAEETAKKLQEELDKSKANDSSSTKAIVDLENRLKEKSEELDRRLAEKDKKIATLQSELLTLQQMPELLKDKSSKLDESNQLNAELSDKVKNIEKHLENAELVVGKKDTEIKQLKSTILESDAREKVLQKELKHQRERFERYEENCAAEQETVFALERAIEELEGAHGERTEEITRLQAENHSLSTTLAEAGVYMEMYQNDLKESSKLKGMVGELQETNDDLGQRLNDKEEVIGKLESHLALIEKQLELRITSLKELEVINADLRQQLQNKDVEMEAFQSRIATIENQVMSNATSSHEAILKLSSTVADKENLIAQLQGGTSSAKEFNDLCQQLQNKDDDIDKLQAQVRTVAASSKEAITKLKSLVSQKEEVILQLQGELYTKPNQLSQETAFDSEEDNELKSELAYVKEKLTERDEELVESRKSIAEAQKMIFRLMNTVQEMRKVPMKAFVDSLIVAQTESSQSDSVGLPGSDPSLEM</sequence>
<organism evidence="3 4">
    <name type="scientific">Stephanodiscus triporus</name>
    <dbReference type="NCBI Taxonomy" id="2934178"/>
    <lineage>
        <taxon>Eukaryota</taxon>
        <taxon>Sar</taxon>
        <taxon>Stramenopiles</taxon>
        <taxon>Ochrophyta</taxon>
        <taxon>Bacillariophyta</taxon>
        <taxon>Coscinodiscophyceae</taxon>
        <taxon>Thalassiosirophycidae</taxon>
        <taxon>Stephanodiscales</taxon>
        <taxon>Stephanodiscaceae</taxon>
        <taxon>Stephanodiscus</taxon>
    </lineage>
</organism>
<keyword evidence="4" id="KW-1185">Reference proteome</keyword>
<feature type="compositionally biased region" description="Basic and acidic residues" evidence="2">
    <location>
        <begin position="1"/>
        <end position="12"/>
    </location>
</feature>
<name>A0ABD3PCM1_9STRA</name>
<gene>
    <name evidence="3" type="ORF">ACHAW5_010921</name>
</gene>
<dbReference type="PANTHER" id="PTHR43941:SF1">
    <property type="entry name" value="STRUCTURAL MAINTENANCE OF CHROMOSOMES PROTEIN 2"/>
    <property type="match status" value="1"/>
</dbReference>
<evidence type="ECO:0000313" key="3">
    <source>
        <dbReference type="EMBL" id="KAL3785441.1"/>
    </source>
</evidence>
<feature type="region of interest" description="Disordered" evidence="2">
    <location>
        <begin position="85"/>
        <end position="113"/>
    </location>
</feature>
<reference evidence="3 4" key="1">
    <citation type="submission" date="2024-10" db="EMBL/GenBank/DDBJ databases">
        <title>Updated reference genomes for cyclostephanoid diatoms.</title>
        <authorList>
            <person name="Roberts W.R."/>
            <person name="Alverson A.J."/>
        </authorList>
    </citation>
    <scope>NUCLEOTIDE SEQUENCE [LARGE SCALE GENOMIC DNA]</scope>
    <source>
        <strain evidence="3 4">AJA276-08</strain>
    </source>
</reference>
<evidence type="ECO:0000256" key="1">
    <source>
        <dbReference type="SAM" id="Coils"/>
    </source>
</evidence>